<dbReference type="PROSITE" id="PS51387">
    <property type="entry name" value="FAD_PCMH"/>
    <property type="match status" value="1"/>
</dbReference>
<dbReference type="InterPro" id="IPR006094">
    <property type="entry name" value="Oxid_FAD_bind_N"/>
</dbReference>
<dbReference type="InterPro" id="IPR011601">
    <property type="entry name" value="MurB_C"/>
</dbReference>
<evidence type="ECO:0000256" key="10">
    <source>
        <dbReference type="ARBA" id="ARBA00022630"/>
    </source>
</evidence>
<evidence type="ECO:0000256" key="20">
    <source>
        <dbReference type="HAMAP-Rule" id="MF_00037"/>
    </source>
</evidence>
<dbReference type="SUPFAM" id="SSF56176">
    <property type="entry name" value="FAD-binding/transporter-associated domain-like"/>
    <property type="match status" value="1"/>
</dbReference>
<evidence type="ECO:0000256" key="16">
    <source>
        <dbReference type="ARBA" id="ARBA00023306"/>
    </source>
</evidence>
<evidence type="ECO:0000256" key="3">
    <source>
        <dbReference type="ARBA" id="ARBA00004496"/>
    </source>
</evidence>
<keyword evidence="8 20" id="KW-0963">Cytoplasm</keyword>
<keyword evidence="12 20" id="KW-0521">NADP</keyword>
<keyword evidence="9 20" id="KW-0132">Cell division</keyword>
<keyword evidence="13 20" id="KW-0133">Cell shape</keyword>
<proteinExistence type="inferred from homology"/>
<dbReference type="PANTHER" id="PTHR21071:SF4">
    <property type="entry name" value="UDP-N-ACETYLENOLPYRUVOYLGLUCOSAMINE REDUCTASE"/>
    <property type="match status" value="1"/>
</dbReference>
<dbReference type="Proteomes" id="UP000244441">
    <property type="component" value="Chromosome"/>
</dbReference>
<keyword evidence="10 20" id="KW-0285">Flavoprotein</keyword>
<feature type="domain" description="FAD-binding PCMH-type" evidence="21">
    <location>
        <begin position="9"/>
        <end position="173"/>
    </location>
</feature>
<dbReference type="GO" id="GO:0008762">
    <property type="term" value="F:UDP-N-acetylmuramate dehydrogenase activity"/>
    <property type="evidence" value="ECO:0007669"/>
    <property type="project" value="UniProtKB-UniRule"/>
</dbReference>
<dbReference type="GO" id="GO:0008360">
    <property type="term" value="P:regulation of cell shape"/>
    <property type="evidence" value="ECO:0007669"/>
    <property type="project" value="UniProtKB-KW"/>
</dbReference>
<accession>A0A2S0VRA3</accession>
<dbReference type="Pfam" id="PF01565">
    <property type="entry name" value="FAD_binding_4"/>
    <property type="match status" value="1"/>
</dbReference>
<dbReference type="EMBL" id="CP026604">
    <property type="protein sequence ID" value="AWB66712.1"/>
    <property type="molecule type" value="Genomic_DNA"/>
</dbReference>
<evidence type="ECO:0000256" key="5">
    <source>
        <dbReference type="ARBA" id="ARBA00010485"/>
    </source>
</evidence>
<dbReference type="InterPro" id="IPR036318">
    <property type="entry name" value="FAD-bd_PCMH-like_sf"/>
</dbReference>
<dbReference type="GO" id="GO:0009252">
    <property type="term" value="P:peptidoglycan biosynthetic process"/>
    <property type="evidence" value="ECO:0007669"/>
    <property type="project" value="UniProtKB-UniRule"/>
</dbReference>
<evidence type="ECO:0000256" key="7">
    <source>
        <dbReference type="ARBA" id="ARBA00015188"/>
    </source>
</evidence>
<dbReference type="RefSeq" id="WP_108602769.1">
    <property type="nucleotide sequence ID" value="NZ_CP026604.1"/>
</dbReference>
<feature type="active site" evidence="20">
    <location>
        <position position="314"/>
    </location>
</feature>
<dbReference type="OrthoDB" id="9804753at2"/>
<comment type="catalytic activity">
    <reaction evidence="19 20">
        <text>UDP-N-acetyl-alpha-D-muramate + NADP(+) = UDP-N-acetyl-3-O-(1-carboxyvinyl)-alpha-D-glucosamine + NADPH + H(+)</text>
        <dbReference type="Rhea" id="RHEA:12248"/>
        <dbReference type="ChEBI" id="CHEBI:15378"/>
        <dbReference type="ChEBI" id="CHEBI:57783"/>
        <dbReference type="ChEBI" id="CHEBI:58349"/>
        <dbReference type="ChEBI" id="CHEBI:68483"/>
        <dbReference type="ChEBI" id="CHEBI:70757"/>
        <dbReference type="EC" id="1.3.1.98"/>
    </reaction>
</comment>
<dbReference type="UniPathway" id="UPA00219"/>
<evidence type="ECO:0000256" key="9">
    <source>
        <dbReference type="ARBA" id="ARBA00022618"/>
    </source>
</evidence>
<name>A0A2S0VRA3_9ALTE</name>
<evidence type="ECO:0000313" key="23">
    <source>
        <dbReference type="Proteomes" id="UP000244441"/>
    </source>
</evidence>
<dbReference type="InterPro" id="IPR036635">
    <property type="entry name" value="MurB_C_sf"/>
</dbReference>
<keyword evidence="17 20" id="KW-0961">Cell wall biogenesis/degradation</keyword>
<dbReference type="NCBIfam" id="NF000755">
    <property type="entry name" value="PRK00046.1"/>
    <property type="match status" value="1"/>
</dbReference>
<dbReference type="Gene3D" id="3.90.78.10">
    <property type="entry name" value="UDP-N-acetylenolpyruvoylglucosamine reductase, C-terminal domain"/>
    <property type="match status" value="1"/>
</dbReference>
<dbReference type="HAMAP" id="MF_00037">
    <property type="entry name" value="MurB"/>
    <property type="match status" value="1"/>
</dbReference>
<comment type="cofactor">
    <cofactor evidence="1 20">
        <name>FAD</name>
        <dbReference type="ChEBI" id="CHEBI:57692"/>
    </cofactor>
</comment>
<feature type="active site" description="Proton donor" evidence="20">
    <location>
        <position position="218"/>
    </location>
</feature>
<keyword evidence="11 20" id="KW-0274">FAD</keyword>
<evidence type="ECO:0000256" key="4">
    <source>
        <dbReference type="ARBA" id="ARBA00004752"/>
    </source>
</evidence>
<comment type="similarity">
    <text evidence="5 20">Belongs to the MurB family.</text>
</comment>
<dbReference type="GO" id="GO:0051301">
    <property type="term" value="P:cell division"/>
    <property type="evidence" value="ECO:0007669"/>
    <property type="project" value="UniProtKB-KW"/>
</dbReference>
<dbReference type="GO" id="GO:0071555">
    <property type="term" value="P:cell wall organization"/>
    <property type="evidence" value="ECO:0007669"/>
    <property type="project" value="UniProtKB-KW"/>
</dbReference>
<evidence type="ECO:0000256" key="1">
    <source>
        <dbReference type="ARBA" id="ARBA00001974"/>
    </source>
</evidence>
<evidence type="ECO:0000256" key="17">
    <source>
        <dbReference type="ARBA" id="ARBA00023316"/>
    </source>
</evidence>
<evidence type="ECO:0000256" key="13">
    <source>
        <dbReference type="ARBA" id="ARBA00022960"/>
    </source>
</evidence>
<evidence type="ECO:0000256" key="2">
    <source>
        <dbReference type="ARBA" id="ARBA00003921"/>
    </source>
</evidence>
<organism evidence="22 23">
    <name type="scientific">Saccharobesus litoralis</name>
    <dbReference type="NCBI Taxonomy" id="2172099"/>
    <lineage>
        <taxon>Bacteria</taxon>
        <taxon>Pseudomonadati</taxon>
        <taxon>Pseudomonadota</taxon>
        <taxon>Gammaproteobacteria</taxon>
        <taxon>Alteromonadales</taxon>
        <taxon>Alteromonadaceae</taxon>
        <taxon>Saccharobesus</taxon>
    </lineage>
</organism>
<feature type="active site" evidence="20">
    <location>
        <position position="149"/>
    </location>
</feature>
<evidence type="ECO:0000256" key="19">
    <source>
        <dbReference type="ARBA" id="ARBA00048914"/>
    </source>
</evidence>
<dbReference type="InterPro" id="IPR016166">
    <property type="entry name" value="FAD-bd_PCMH"/>
</dbReference>
<keyword evidence="16 20" id="KW-0131">Cell cycle</keyword>
<evidence type="ECO:0000256" key="15">
    <source>
        <dbReference type="ARBA" id="ARBA00023002"/>
    </source>
</evidence>
<evidence type="ECO:0000313" key="22">
    <source>
        <dbReference type="EMBL" id="AWB66712.1"/>
    </source>
</evidence>
<comment type="function">
    <text evidence="2 20">Cell wall formation.</text>
</comment>
<evidence type="ECO:0000256" key="12">
    <source>
        <dbReference type="ARBA" id="ARBA00022857"/>
    </source>
</evidence>
<dbReference type="NCBIfam" id="TIGR00179">
    <property type="entry name" value="murB"/>
    <property type="match status" value="1"/>
</dbReference>
<evidence type="ECO:0000256" key="18">
    <source>
        <dbReference type="ARBA" id="ARBA00031026"/>
    </source>
</evidence>
<evidence type="ECO:0000259" key="21">
    <source>
        <dbReference type="PROSITE" id="PS51387"/>
    </source>
</evidence>
<dbReference type="Gene3D" id="3.30.465.10">
    <property type="match status" value="1"/>
</dbReference>
<keyword evidence="23" id="KW-1185">Reference proteome</keyword>
<dbReference type="Pfam" id="PF02873">
    <property type="entry name" value="MurB_C"/>
    <property type="match status" value="1"/>
</dbReference>
<sequence length="332" mass="36607">MHIPNTFGLDVSGPNIIYIDETTTPNDLPDNLIMVGEGSNLLFTVSQISFPIGICQHQVFDIAETEHFWLIQLGAGLNWHQTVARLLDLNVTGLENLALIPGLVGAAPVQNIGAYGLEFSQVCQSVSGIDLIDKKRKTLTAQECCFAYRDSVFKHRLKHQFIIEQVEIKLSKHTKPRVDYGPLQKLGEQATAKQVFDKVCQIRSEKLPNPNILGNAGSFFKNPIVTHQEVKRLKKKWPDMPCYAANHDQTKLAAGYLIDQAGLKGLQVGGASVHVNQALVLVNNANATGNDVVELAKRVKAKVFEIFGVNIEAEVRFFNKDGEIASELILGN</sequence>
<dbReference type="GO" id="GO:0071949">
    <property type="term" value="F:FAD binding"/>
    <property type="evidence" value="ECO:0007669"/>
    <property type="project" value="InterPro"/>
</dbReference>
<dbReference type="GO" id="GO:0005829">
    <property type="term" value="C:cytosol"/>
    <property type="evidence" value="ECO:0007669"/>
    <property type="project" value="TreeGrafter"/>
</dbReference>
<keyword evidence="15 20" id="KW-0560">Oxidoreductase</keyword>
<protein>
    <recommendedName>
        <fullName evidence="7 20">UDP-N-acetylenolpyruvoylglucosamine reductase</fullName>
        <ecNumber evidence="6 20">1.3.1.98</ecNumber>
    </recommendedName>
    <alternativeName>
        <fullName evidence="18 20">UDP-N-acetylmuramate dehydrogenase</fullName>
    </alternativeName>
</protein>
<evidence type="ECO:0000256" key="14">
    <source>
        <dbReference type="ARBA" id="ARBA00022984"/>
    </source>
</evidence>
<comment type="pathway">
    <text evidence="4 20">Cell wall biogenesis; peptidoglycan biosynthesis.</text>
</comment>
<dbReference type="InterPro" id="IPR016169">
    <property type="entry name" value="FAD-bd_PCMH_sub2"/>
</dbReference>
<evidence type="ECO:0000256" key="8">
    <source>
        <dbReference type="ARBA" id="ARBA00022490"/>
    </source>
</evidence>
<reference evidence="22 23" key="1">
    <citation type="submission" date="2018-01" db="EMBL/GenBank/DDBJ databases">
        <title>Genome sequence of a Cantenovulum-like bacteria.</title>
        <authorList>
            <person name="Tan W.R."/>
            <person name="Lau N.-S."/>
            <person name="Go F."/>
            <person name="Amirul A.-A.A."/>
        </authorList>
    </citation>
    <scope>NUCLEOTIDE SEQUENCE [LARGE SCALE GENOMIC DNA]</scope>
    <source>
        <strain evidence="22 23">CCB-QB4</strain>
    </source>
</reference>
<dbReference type="InterPro" id="IPR003170">
    <property type="entry name" value="MurB"/>
</dbReference>
<keyword evidence="14 20" id="KW-0573">Peptidoglycan synthesis</keyword>
<dbReference type="EC" id="1.3.1.98" evidence="6 20"/>
<gene>
    <name evidence="20" type="primary">murB</name>
    <name evidence="22" type="ORF">C2869_09830</name>
</gene>
<comment type="subcellular location">
    <subcellularLocation>
        <location evidence="3 20">Cytoplasm</location>
    </subcellularLocation>
</comment>
<evidence type="ECO:0000256" key="6">
    <source>
        <dbReference type="ARBA" id="ARBA00012518"/>
    </source>
</evidence>
<evidence type="ECO:0000256" key="11">
    <source>
        <dbReference type="ARBA" id="ARBA00022827"/>
    </source>
</evidence>
<dbReference type="KEGG" id="cate:C2869_09830"/>
<dbReference type="AlphaFoldDB" id="A0A2S0VRA3"/>
<dbReference type="SUPFAM" id="SSF56194">
    <property type="entry name" value="Uridine diphospho-N-Acetylenolpyruvylglucosamine reductase, MurB, C-terminal domain"/>
    <property type="match status" value="1"/>
</dbReference>
<dbReference type="PANTHER" id="PTHR21071">
    <property type="entry name" value="UDP-N-ACETYLENOLPYRUVOYLGLUCOSAMINE REDUCTASE"/>
    <property type="match status" value="1"/>
</dbReference>